<dbReference type="Gene3D" id="1.10.10.2890">
    <property type="match status" value="1"/>
</dbReference>
<dbReference type="Pfam" id="PF17805">
    <property type="entry name" value="AsnC_trans_reg2"/>
    <property type="match status" value="2"/>
</dbReference>
<dbReference type="Pfam" id="PF22451">
    <property type="entry name" value="NirdL-like_HTH"/>
    <property type="match status" value="2"/>
</dbReference>
<evidence type="ECO:0000256" key="2">
    <source>
        <dbReference type="ARBA" id="ARBA00023444"/>
    </source>
</evidence>
<dbReference type="EMBL" id="VOPW01000001">
    <property type="protein sequence ID" value="TXC66701.1"/>
    <property type="molecule type" value="Genomic_DNA"/>
</dbReference>
<evidence type="ECO:0000259" key="6">
    <source>
        <dbReference type="Pfam" id="PF17805"/>
    </source>
</evidence>
<comment type="caution">
    <text evidence="8">The sequence shown here is derived from an EMBL/GenBank/DDBJ whole genome shotgun (WGS) entry which is preliminary data.</text>
</comment>
<feature type="domain" description="Siroheme decarboxylase AsnC-like ligand binding" evidence="6">
    <location>
        <begin position="224"/>
        <end position="309"/>
    </location>
</feature>
<dbReference type="PANTHER" id="PTHR43413:SF1">
    <property type="entry name" value="SIROHEME DECARBOXYLASE NIRL SUBUNIT"/>
    <property type="match status" value="1"/>
</dbReference>
<evidence type="ECO:0000313" key="8">
    <source>
        <dbReference type="EMBL" id="TXC66701.1"/>
    </source>
</evidence>
<name>A0A5C6U3V1_9BURK</name>
<evidence type="ECO:0000259" key="7">
    <source>
        <dbReference type="Pfam" id="PF22451"/>
    </source>
</evidence>
<feature type="domain" description="Siroheme decarboxylase NirL-like HTH" evidence="7">
    <location>
        <begin position="170"/>
        <end position="213"/>
    </location>
</feature>
<evidence type="ECO:0000256" key="5">
    <source>
        <dbReference type="ARBA" id="ARBA00048470"/>
    </source>
</evidence>
<keyword evidence="1" id="KW-0456">Lyase</keyword>
<sequence length="329" mass="35778">MQRLDLLNRWQHGFPLESRPFARIGEALVANEAEVIAGFEAARADGSLSRIGGVWAAGAGGAALLVAMAVPAPRLDAVAGQVDALPGVNHNYEREHHLNLWFVITGPDSARLAQRLDALERDTGLPTLRLPMQRVYRIDLGFDLRGIGGAAGATAPARRAPPVADTDRPLAALVEAGLPLVARPYAEWADALGRGEDEVLATIGRWLDRGTLRRFGVVVRHHELGFDRNAMTVFDVPDDEVDACGAALAAQPGVTLCYRRARAEGWPYNLYCMVHGREREAVRAAIDAAARAAGLSQRPHELLFSLRRFRQRGGSYFRTPADEAVHEHA</sequence>
<protein>
    <recommendedName>
        <fullName evidence="4">siroheme decarboxylase</fullName>
        <ecNumber evidence="4">4.1.1.111</ecNumber>
    </recommendedName>
</protein>
<comment type="similarity">
    <text evidence="3">Belongs to the Ahb/Nir family.</text>
</comment>
<dbReference type="InterPro" id="IPR053953">
    <property type="entry name" value="NirdL-like_HTH"/>
</dbReference>
<dbReference type="EC" id="4.1.1.111" evidence="4"/>
<dbReference type="Proteomes" id="UP000321832">
    <property type="component" value="Unassembled WGS sequence"/>
</dbReference>
<dbReference type="InterPro" id="IPR050684">
    <property type="entry name" value="HTH-Siroheme_Decarb"/>
</dbReference>
<keyword evidence="9" id="KW-1185">Reference proteome</keyword>
<evidence type="ECO:0000256" key="1">
    <source>
        <dbReference type="ARBA" id="ARBA00023239"/>
    </source>
</evidence>
<proteinExistence type="inferred from homology"/>
<feature type="domain" description="Siroheme decarboxylase NirL-like HTH" evidence="7">
    <location>
        <begin position="6"/>
        <end position="46"/>
    </location>
</feature>
<feature type="domain" description="Siroheme decarboxylase AsnC-like ligand binding" evidence="6">
    <location>
        <begin position="63"/>
        <end position="135"/>
    </location>
</feature>
<dbReference type="Gene3D" id="3.30.70.3460">
    <property type="match status" value="2"/>
</dbReference>
<gene>
    <name evidence="8" type="ORF">FSC37_15475</name>
</gene>
<dbReference type="InterPro" id="IPR040523">
    <property type="entry name" value="AsnC_trans_reg2"/>
</dbReference>
<evidence type="ECO:0000313" key="9">
    <source>
        <dbReference type="Proteomes" id="UP000321832"/>
    </source>
</evidence>
<dbReference type="AlphaFoldDB" id="A0A5C6U3V1"/>
<dbReference type="GO" id="GO:0016829">
    <property type="term" value="F:lyase activity"/>
    <property type="evidence" value="ECO:0007669"/>
    <property type="project" value="UniProtKB-KW"/>
</dbReference>
<reference evidence="8 9" key="1">
    <citation type="submission" date="2019-08" db="EMBL/GenBank/DDBJ databases">
        <authorList>
            <person name="Khan S.A."/>
            <person name="Jeon C.O."/>
            <person name="Jeong S.E."/>
        </authorList>
    </citation>
    <scope>NUCLEOTIDE SEQUENCE [LARGE SCALE GENOMIC DNA]</scope>
    <source>
        <strain evidence="9">IMCC1728</strain>
    </source>
</reference>
<evidence type="ECO:0000256" key="4">
    <source>
        <dbReference type="ARBA" id="ARBA00023471"/>
    </source>
</evidence>
<comment type="pathway">
    <text evidence="2">Porphyrin-containing compound metabolism.</text>
</comment>
<organism evidence="8 9">
    <name type="scientific">Piscinibacter aquaticus</name>
    <dbReference type="NCBI Taxonomy" id="392597"/>
    <lineage>
        <taxon>Bacteria</taxon>
        <taxon>Pseudomonadati</taxon>
        <taxon>Pseudomonadota</taxon>
        <taxon>Betaproteobacteria</taxon>
        <taxon>Burkholderiales</taxon>
        <taxon>Sphaerotilaceae</taxon>
        <taxon>Piscinibacter</taxon>
    </lineage>
</organism>
<dbReference type="PANTHER" id="PTHR43413">
    <property type="entry name" value="TRANSCRIPTIONAL REGULATOR, ASNC FAMILY"/>
    <property type="match status" value="1"/>
</dbReference>
<comment type="catalytic activity">
    <reaction evidence="5">
        <text>siroheme + 2 H(+) = 12,18-didecarboxysiroheme + 2 CO2</text>
        <dbReference type="Rhea" id="RHEA:19093"/>
        <dbReference type="ChEBI" id="CHEBI:15378"/>
        <dbReference type="ChEBI" id="CHEBI:16526"/>
        <dbReference type="ChEBI" id="CHEBI:60052"/>
        <dbReference type="ChEBI" id="CHEBI:140497"/>
        <dbReference type="EC" id="4.1.1.111"/>
    </reaction>
</comment>
<accession>A0A5C6U3V1</accession>
<evidence type="ECO:0000256" key="3">
    <source>
        <dbReference type="ARBA" id="ARBA00023457"/>
    </source>
</evidence>